<dbReference type="InterPro" id="IPR011009">
    <property type="entry name" value="Kinase-like_dom_sf"/>
</dbReference>
<accession>A0AAV0KLA3</accession>
<reference evidence="4" key="1">
    <citation type="submission" date="2022-08" db="EMBL/GenBank/DDBJ databases">
        <authorList>
            <person name="Gutierrez-Valencia J."/>
        </authorList>
    </citation>
    <scope>NUCLEOTIDE SEQUENCE</scope>
</reference>
<keyword evidence="5" id="KW-1185">Reference proteome</keyword>
<comment type="caution">
    <text evidence="4">The sequence shown here is derived from an EMBL/GenBank/DDBJ whole genome shotgun (WGS) entry which is preliminary data.</text>
</comment>
<name>A0AAV0KLA3_9ROSI</name>
<dbReference type="Gene3D" id="1.10.510.10">
    <property type="entry name" value="Transferase(Phosphotransferase) domain 1"/>
    <property type="match status" value="1"/>
</dbReference>
<evidence type="ECO:0000313" key="5">
    <source>
        <dbReference type="Proteomes" id="UP001154282"/>
    </source>
</evidence>
<proteinExistence type="predicted"/>
<dbReference type="EMBL" id="CAMGYJ010000005">
    <property type="protein sequence ID" value="CAI0422856.1"/>
    <property type="molecule type" value="Genomic_DNA"/>
</dbReference>
<dbReference type="SUPFAM" id="SSF56112">
    <property type="entry name" value="Protein kinase-like (PK-like)"/>
    <property type="match status" value="1"/>
</dbReference>
<keyword evidence="1" id="KW-0547">Nucleotide-binding</keyword>
<dbReference type="AlphaFoldDB" id="A0AAV0KLA3"/>
<evidence type="ECO:0000256" key="1">
    <source>
        <dbReference type="ARBA" id="ARBA00022741"/>
    </source>
</evidence>
<dbReference type="InterPro" id="IPR000719">
    <property type="entry name" value="Prot_kinase_dom"/>
</dbReference>
<evidence type="ECO:0000313" key="4">
    <source>
        <dbReference type="EMBL" id="CAI0422856.1"/>
    </source>
</evidence>
<keyword evidence="2" id="KW-0067">ATP-binding</keyword>
<protein>
    <recommendedName>
        <fullName evidence="3">Protein kinase domain-containing protein</fullName>
    </recommendedName>
</protein>
<dbReference type="GO" id="GO:0004672">
    <property type="term" value="F:protein kinase activity"/>
    <property type="evidence" value="ECO:0007669"/>
    <property type="project" value="InterPro"/>
</dbReference>
<sequence>MNGRLGDFGLARLYSHGMAASHTTNVVGTVGYIAPESARTGKASARSDVFAFGVLLLETASGRGRLATATLYWWTG</sequence>
<dbReference type="Pfam" id="PF00069">
    <property type="entry name" value="Pkinase"/>
    <property type="match status" value="1"/>
</dbReference>
<gene>
    <name evidence="4" type="ORF">LITE_LOCUS19295</name>
</gene>
<evidence type="ECO:0000259" key="3">
    <source>
        <dbReference type="PROSITE" id="PS50011"/>
    </source>
</evidence>
<dbReference type="GO" id="GO:0005524">
    <property type="term" value="F:ATP binding"/>
    <property type="evidence" value="ECO:0007669"/>
    <property type="project" value="UniProtKB-KW"/>
</dbReference>
<dbReference type="PANTHER" id="PTHR27007">
    <property type="match status" value="1"/>
</dbReference>
<feature type="domain" description="Protein kinase" evidence="3">
    <location>
        <begin position="1"/>
        <end position="76"/>
    </location>
</feature>
<dbReference type="InterPro" id="IPR050528">
    <property type="entry name" value="L-type_Lectin-RKs"/>
</dbReference>
<dbReference type="PROSITE" id="PS50011">
    <property type="entry name" value="PROTEIN_KINASE_DOM"/>
    <property type="match status" value="1"/>
</dbReference>
<organism evidence="4 5">
    <name type="scientific">Linum tenue</name>
    <dbReference type="NCBI Taxonomy" id="586396"/>
    <lineage>
        <taxon>Eukaryota</taxon>
        <taxon>Viridiplantae</taxon>
        <taxon>Streptophyta</taxon>
        <taxon>Embryophyta</taxon>
        <taxon>Tracheophyta</taxon>
        <taxon>Spermatophyta</taxon>
        <taxon>Magnoliopsida</taxon>
        <taxon>eudicotyledons</taxon>
        <taxon>Gunneridae</taxon>
        <taxon>Pentapetalae</taxon>
        <taxon>rosids</taxon>
        <taxon>fabids</taxon>
        <taxon>Malpighiales</taxon>
        <taxon>Linaceae</taxon>
        <taxon>Linum</taxon>
    </lineage>
</organism>
<evidence type="ECO:0000256" key="2">
    <source>
        <dbReference type="ARBA" id="ARBA00022840"/>
    </source>
</evidence>
<dbReference type="Proteomes" id="UP001154282">
    <property type="component" value="Unassembled WGS sequence"/>
</dbReference>